<sequence length="120" mass="13988">MVHLLRKGRALEWFLQLRAQQKIPDEWDTFQNIFIDQFTSPLRPAQMKQQWHECVQKSNESVSEFIVRLRGLWKEGPQETEADLVQHLYAKLHAELVQLIGVKDPLTVDALLAQAKVAEQ</sequence>
<feature type="domain" description="Retrotransposon gag" evidence="1">
    <location>
        <begin position="5"/>
        <end position="90"/>
    </location>
</feature>
<feature type="non-terminal residue" evidence="2">
    <location>
        <position position="1"/>
    </location>
</feature>
<dbReference type="Proteomes" id="UP000681722">
    <property type="component" value="Unassembled WGS sequence"/>
</dbReference>
<dbReference type="AlphaFoldDB" id="A0A8S2Z254"/>
<dbReference type="EMBL" id="CAJOBC010126494">
    <property type="protein sequence ID" value="CAF4597037.1"/>
    <property type="molecule type" value="Genomic_DNA"/>
</dbReference>
<evidence type="ECO:0000313" key="2">
    <source>
        <dbReference type="EMBL" id="CAF4597037.1"/>
    </source>
</evidence>
<reference evidence="2" key="1">
    <citation type="submission" date="2021-02" db="EMBL/GenBank/DDBJ databases">
        <authorList>
            <person name="Nowell W R."/>
        </authorList>
    </citation>
    <scope>NUCLEOTIDE SEQUENCE</scope>
</reference>
<gene>
    <name evidence="2" type="ORF">SRO942_LOCUS48721</name>
</gene>
<evidence type="ECO:0000259" key="1">
    <source>
        <dbReference type="Pfam" id="PF03732"/>
    </source>
</evidence>
<dbReference type="InterPro" id="IPR005162">
    <property type="entry name" value="Retrotrans_gag_dom"/>
</dbReference>
<accession>A0A8S2Z254</accession>
<name>A0A8S2Z254_9BILA</name>
<proteinExistence type="predicted"/>
<comment type="caution">
    <text evidence="2">The sequence shown here is derived from an EMBL/GenBank/DDBJ whole genome shotgun (WGS) entry which is preliminary data.</text>
</comment>
<dbReference type="PANTHER" id="PTHR33223">
    <property type="entry name" value="CCHC-TYPE DOMAIN-CONTAINING PROTEIN"/>
    <property type="match status" value="1"/>
</dbReference>
<dbReference type="OrthoDB" id="10054156at2759"/>
<organism evidence="2 3">
    <name type="scientific">Didymodactylos carnosus</name>
    <dbReference type="NCBI Taxonomy" id="1234261"/>
    <lineage>
        <taxon>Eukaryota</taxon>
        <taxon>Metazoa</taxon>
        <taxon>Spiralia</taxon>
        <taxon>Gnathifera</taxon>
        <taxon>Rotifera</taxon>
        <taxon>Eurotatoria</taxon>
        <taxon>Bdelloidea</taxon>
        <taxon>Philodinida</taxon>
        <taxon>Philodinidae</taxon>
        <taxon>Didymodactylos</taxon>
    </lineage>
</organism>
<evidence type="ECO:0000313" key="3">
    <source>
        <dbReference type="Proteomes" id="UP000681722"/>
    </source>
</evidence>
<dbReference type="Pfam" id="PF03732">
    <property type="entry name" value="Retrotrans_gag"/>
    <property type="match status" value="1"/>
</dbReference>
<dbReference type="PANTHER" id="PTHR33223:SF11">
    <property type="entry name" value="ELEMENT PROTEIN, PUTATIVE-RELATED"/>
    <property type="match status" value="1"/>
</dbReference>
<protein>
    <recommendedName>
        <fullName evidence="1">Retrotransposon gag domain-containing protein</fullName>
    </recommendedName>
</protein>